<organism evidence="1 2">
    <name type="scientific">Podospora pseudoanserina</name>
    <dbReference type="NCBI Taxonomy" id="2609844"/>
    <lineage>
        <taxon>Eukaryota</taxon>
        <taxon>Fungi</taxon>
        <taxon>Dikarya</taxon>
        <taxon>Ascomycota</taxon>
        <taxon>Pezizomycotina</taxon>
        <taxon>Sordariomycetes</taxon>
        <taxon>Sordariomycetidae</taxon>
        <taxon>Sordariales</taxon>
        <taxon>Podosporaceae</taxon>
        <taxon>Podospora</taxon>
    </lineage>
</organism>
<keyword evidence="2" id="KW-1185">Reference proteome</keyword>
<protein>
    <submittedName>
        <fullName evidence="1">Uncharacterized protein</fullName>
    </submittedName>
</protein>
<reference evidence="1 2" key="1">
    <citation type="journal article" date="2023" name="bioRxiv">
        <title>High-quality genome assemblies of four members of thePodospora anserinaspecies complex.</title>
        <authorList>
            <person name="Ament-Velasquez S.L."/>
            <person name="Vogan A.A."/>
            <person name="Wallerman O."/>
            <person name="Hartmann F."/>
            <person name="Gautier V."/>
            <person name="Silar P."/>
            <person name="Giraud T."/>
            <person name="Johannesson H."/>
        </authorList>
    </citation>
    <scope>NUCLEOTIDE SEQUENCE [LARGE SCALE GENOMIC DNA]</scope>
    <source>
        <strain evidence="1 2">CBS 124.78</strain>
    </source>
</reference>
<evidence type="ECO:0000313" key="1">
    <source>
        <dbReference type="EMBL" id="KAK4671421.1"/>
    </source>
</evidence>
<proteinExistence type="predicted"/>
<sequence length="81" mass="8865">MANIGPGAPVTNNEAATSVTTFRSSEAFFLQTNGMSSSSNTHRVSPILRIRWYESDETGVGDSKFFAVTLGEDYIELLMIE</sequence>
<dbReference type="GeneID" id="87969434"/>
<name>A0ABR0HUH9_9PEZI</name>
<evidence type="ECO:0000313" key="2">
    <source>
        <dbReference type="Proteomes" id="UP001323617"/>
    </source>
</evidence>
<dbReference type="RefSeq" id="XP_062797717.1">
    <property type="nucleotide sequence ID" value="XM_062948569.1"/>
</dbReference>
<gene>
    <name evidence="1" type="ORF">QC764_600500</name>
</gene>
<comment type="caution">
    <text evidence="1">The sequence shown here is derived from an EMBL/GenBank/DDBJ whole genome shotgun (WGS) entry which is preliminary data.</text>
</comment>
<accession>A0ABR0HUH9</accession>
<dbReference type="EMBL" id="JAFFHC010000006">
    <property type="protein sequence ID" value="KAK4671421.1"/>
    <property type="molecule type" value="Genomic_DNA"/>
</dbReference>
<dbReference type="Proteomes" id="UP001323617">
    <property type="component" value="Unassembled WGS sequence"/>
</dbReference>